<name>A0A2T4YLT3_9SPHN</name>
<dbReference type="AlphaFoldDB" id="A0A2T4YLT3"/>
<evidence type="ECO:0008006" key="3">
    <source>
        <dbReference type="Google" id="ProtNLM"/>
    </source>
</evidence>
<keyword evidence="2" id="KW-1185">Reference proteome</keyword>
<evidence type="ECO:0000313" key="2">
    <source>
        <dbReference type="Proteomes" id="UP000240996"/>
    </source>
</evidence>
<protein>
    <recommendedName>
        <fullName evidence="3">Transposase</fullName>
    </recommendedName>
</protein>
<gene>
    <name evidence="1" type="ORF">C8J24_2568</name>
</gene>
<proteinExistence type="predicted"/>
<organism evidence="1 2">
    <name type="scientific">Sphingomonas aerolata</name>
    <dbReference type="NCBI Taxonomy" id="185951"/>
    <lineage>
        <taxon>Bacteria</taxon>
        <taxon>Pseudomonadati</taxon>
        <taxon>Pseudomonadota</taxon>
        <taxon>Alphaproteobacteria</taxon>
        <taxon>Sphingomonadales</taxon>
        <taxon>Sphingomonadaceae</taxon>
        <taxon>Sphingomonas</taxon>
    </lineage>
</organism>
<reference evidence="1 2" key="1">
    <citation type="submission" date="2018-04" db="EMBL/GenBank/DDBJ databases">
        <title>Genomic Encyclopedia of Type Strains, Phase III (KMG-III): the genomes of soil and plant-associated and newly described type strains.</title>
        <authorList>
            <person name="Whitman W."/>
        </authorList>
    </citation>
    <scope>NUCLEOTIDE SEQUENCE [LARGE SCALE GENOMIC DNA]</scope>
    <source>
        <strain evidence="1 2">NW12</strain>
    </source>
</reference>
<dbReference type="EMBL" id="PZZN01000003">
    <property type="protein sequence ID" value="PTM44365.1"/>
    <property type="molecule type" value="Genomic_DNA"/>
</dbReference>
<comment type="caution">
    <text evidence="1">The sequence shown here is derived from an EMBL/GenBank/DDBJ whole genome shotgun (WGS) entry which is preliminary data.</text>
</comment>
<sequence length="206" mass="23110">MTDAEQRRPERPVLKKTMTPAVKRQAVAHLRTVLGMSERRAYAVVEADRTRMRYRSCRGDEGDRRSRPKRALAAATLAHRHPLLAIQPIHLLQVHASPLAPERDRQPPVAEPTTLVRDLAHPDAGSIVLPAKRFIMPCRPIDPDKPAGTPLGETMVSHQLLHCSVALRRPDQFISSRSFSRRFLSSSAHNRAASDTVIPPYFAFQL</sequence>
<evidence type="ECO:0000313" key="1">
    <source>
        <dbReference type="EMBL" id="PTM44365.1"/>
    </source>
</evidence>
<dbReference type="Proteomes" id="UP000240996">
    <property type="component" value="Unassembled WGS sequence"/>
</dbReference>
<accession>A0A2T4YLT3</accession>